<dbReference type="PANTHER" id="PTHR23079:SF55">
    <property type="entry name" value="RNA-DIRECTED RNA POLYMERASE"/>
    <property type="match status" value="1"/>
</dbReference>
<dbReference type="EMBL" id="LDAU01000013">
    <property type="protein sequence ID" value="KRX10963.1"/>
    <property type="molecule type" value="Genomic_DNA"/>
</dbReference>
<dbReference type="InterPro" id="IPR057596">
    <property type="entry name" value="RDRP_core"/>
</dbReference>
<dbReference type="InParanoid" id="A0A0V0R913"/>
<feature type="compositionally biased region" description="Basic and acidic residues" evidence="3">
    <location>
        <begin position="1411"/>
        <end position="1421"/>
    </location>
</feature>
<dbReference type="GO" id="GO:0003968">
    <property type="term" value="F:RNA-directed RNA polymerase activity"/>
    <property type="evidence" value="ECO:0007669"/>
    <property type="project" value="UniProtKB-KW"/>
</dbReference>
<comment type="catalytic activity">
    <reaction evidence="1">
        <text>RNA(n) + a ribonucleoside 5'-triphosphate = RNA(n+1) + diphosphate</text>
        <dbReference type="Rhea" id="RHEA:21248"/>
        <dbReference type="Rhea" id="RHEA-COMP:14527"/>
        <dbReference type="Rhea" id="RHEA-COMP:17342"/>
        <dbReference type="ChEBI" id="CHEBI:33019"/>
        <dbReference type="ChEBI" id="CHEBI:61557"/>
        <dbReference type="ChEBI" id="CHEBI:140395"/>
        <dbReference type="EC" id="2.7.7.48"/>
    </reaction>
</comment>
<feature type="compositionally biased region" description="Polar residues" evidence="3">
    <location>
        <begin position="1330"/>
        <end position="1345"/>
    </location>
</feature>
<evidence type="ECO:0000259" key="4">
    <source>
        <dbReference type="Pfam" id="PF05183"/>
    </source>
</evidence>
<accession>A0A0V0R913</accession>
<keyword evidence="1" id="KW-0696">RNA-directed RNA polymerase</keyword>
<dbReference type="OrthoDB" id="412229at2759"/>
<keyword evidence="2" id="KW-0175">Coiled coil</keyword>
<feature type="domain" description="RDRP core" evidence="4">
    <location>
        <begin position="832"/>
        <end position="1107"/>
    </location>
</feature>
<dbReference type="GO" id="GO:0031380">
    <property type="term" value="C:nuclear RNA-directed RNA polymerase complex"/>
    <property type="evidence" value="ECO:0007669"/>
    <property type="project" value="TreeGrafter"/>
</dbReference>
<protein>
    <recommendedName>
        <fullName evidence="1">RNA-dependent RNA polymerase</fullName>
        <ecNumber evidence="1">2.7.7.48</ecNumber>
    </recommendedName>
</protein>
<comment type="similarity">
    <text evidence="1">Belongs to the RdRP family.</text>
</comment>
<organism evidence="5 6">
    <name type="scientific">Pseudocohnilembus persalinus</name>
    <name type="common">Ciliate</name>
    <dbReference type="NCBI Taxonomy" id="266149"/>
    <lineage>
        <taxon>Eukaryota</taxon>
        <taxon>Sar</taxon>
        <taxon>Alveolata</taxon>
        <taxon>Ciliophora</taxon>
        <taxon>Intramacronucleata</taxon>
        <taxon>Oligohymenophorea</taxon>
        <taxon>Scuticociliatia</taxon>
        <taxon>Philasterida</taxon>
        <taxon>Pseudocohnilembidae</taxon>
        <taxon>Pseudocohnilembus</taxon>
    </lineage>
</organism>
<comment type="caution">
    <text evidence="5">The sequence shown here is derived from an EMBL/GenBank/DDBJ whole genome shotgun (WGS) entry which is preliminary data.</text>
</comment>
<evidence type="ECO:0000256" key="3">
    <source>
        <dbReference type="SAM" id="MobiDB-lite"/>
    </source>
</evidence>
<evidence type="ECO:0000313" key="6">
    <source>
        <dbReference type="Proteomes" id="UP000054937"/>
    </source>
</evidence>
<feature type="region of interest" description="Disordered" evidence="3">
    <location>
        <begin position="1392"/>
        <end position="1432"/>
    </location>
</feature>
<dbReference type="Pfam" id="PF05183">
    <property type="entry name" value="RdRP"/>
    <property type="match status" value="1"/>
</dbReference>
<proteinExistence type="inferred from homology"/>
<keyword evidence="1" id="KW-0694">RNA-binding</keyword>
<dbReference type="Proteomes" id="UP000054937">
    <property type="component" value="Unassembled WGS sequence"/>
</dbReference>
<reference evidence="5 6" key="1">
    <citation type="journal article" date="2015" name="Sci. Rep.">
        <title>Genome of the facultative scuticociliatosis pathogen Pseudocohnilembus persalinus provides insight into its virulence through horizontal gene transfer.</title>
        <authorList>
            <person name="Xiong J."/>
            <person name="Wang G."/>
            <person name="Cheng J."/>
            <person name="Tian M."/>
            <person name="Pan X."/>
            <person name="Warren A."/>
            <person name="Jiang C."/>
            <person name="Yuan D."/>
            <person name="Miao W."/>
        </authorList>
    </citation>
    <scope>NUCLEOTIDE SEQUENCE [LARGE SCALE GENOMIC DNA]</scope>
    <source>
        <strain evidence="5">36N120E</strain>
    </source>
</reference>
<gene>
    <name evidence="5" type="ORF">PPERSA_12087</name>
</gene>
<dbReference type="GO" id="GO:0030422">
    <property type="term" value="P:siRNA processing"/>
    <property type="evidence" value="ECO:0007669"/>
    <property type="project" value="TreeGrafter"/>
</dbReference>
<evidence type="ECO:0000256" key="1">
    <source>
        <dbReference type="RuleBase" id="RU363098"/>
    </source>
</evidence>
<name>A0A0V0R913_PSEPJ</name>
<evidence type="ECO:0000313" key="5">
    <source>
        <dbReference type="EMBL" id="KRX10963.1"/>
    </source>
</evidence>
<keyword evidence="1" id="KW-0808">Transferase</keyword>
<feature type="compositionally biased region" description="Acidic residues" evidence="3">
    <location>
        <begin position="1422"/>
        <end position="1432"/>
    </location>
</feature>
<dbReference type="EC" id="2.7.7.48" evidence="1"/>
<feature type="compositionally biased region" description="Low complexity" evidence="3">
    <location>
        <begin position="1308"/>
        <end position="1317"/>
    </location>
</feature>
<sequence length="1432" mass="169151">MNYSDNSQDSIQSQDNKPKQVQFVGQLRNITYKLPPKEFQSKIDDYFKEQDFKEFEIKCVSFRYKNKNNNNSQDYQLSKLEKLNQILEDKQIYSEEGYNIINQDLDIYQDLKSNQISNGRNPNFDKIKQELSKNNYQQIKTDEKNFIEQKLLKLAEMQLQQAANNSFSINYDNREFDQDDQQVQGEFKLIGRDIKGIIKKFKSLENSQGSGIELKDKNGKPQYLHLKDVNDEEQNQLEYKEVLENNKKFVFNCPNVSLGVLNLEAESIGVSNYHKSFKKVYNFTSIHTLIQKKRKYKLFSNSMIGKHLQLKYQFKIMQDVNTLASFYKTAQANELVLNFYNYDTSIYTDEFKISDAMILILKIEWSLKSCSNVFYLNKNDANKKELYFDMLHPPQYFIYRVGTSHYQSNIAYDNQFNRIFNFPVLLNETVLSNCQQLIYYNKNPLKFQDLKYNEFKRLFLINNTAVKLQIDTLTDQEKQNFEQFLEKLNNFKLLKTENKYKEEDLSLQINDLKFLSHDEYQEKIHKIENFQISYLLLVYFSDDLYKVDKQEISYKKLNEAIDFIISLKDDEDKMKLIERALNKIIQQRETLSKEILEKQLKQTQNLDNIVNNNSHIYYIRRIKITPSGILYEKKEPEVQNRLTRKELNNQDFMLRVSLIDDNNKNLMSNKYLLNEYFRKFLSKTQILDREYKGLCWSASQQRANSLWFFAQNDITKKSHEQIISELGEFDQKFTSAAKMAARIGQSLSASFPVDLGQGLQIQTEDDISVICVNKNKQEVKFDFTDGIGTMSKKVYDKILQELKYENFTAAQIRFGGAKGVITIDRFLSGKQICLRNSARLLGIIDEYGVLEEDEIFCKILDDDVENQHTMDESLMYKEIVDFSTHVIVARNPCLHPGDIKKLKAKTDINLKDQFNYLYNEILKEEKLFGVAIYIKLEKIFKDESFNVYKDHYNCVTFPQKGKMPITSQISGSDLDGDLFFISWDKDLIQINEQKPMDYSGSSSNKKQKFNAEDRYDFYIQYIQNDILGMIDNRWLALADQKQGHALHEDCISLAEKHSDAVDFVKSGDITRIIDQKFKIKEWPDFMEKKEKFTTYESKTVLGKLYREAKKQWDNCKEDNLDVDLQQMKIDPIFLPDKLMQQYDSKQMLSVANFFQDFDKSLTGLIILHGIRNEFEFFSGNFSKMQKEIRNKKLVNKQPDQQRILDALLDLKLEFTEKYEKLYTSICEDNQQNKIEFAKYIYLYNYLSRNSKKELEMTHEGQKGTLDLIFKFKKIKYNNKQPYFGLTWFLISDIILEIINSKKSQNQQNLNQIQPQNNHSNLDASLDDSIHYNNNLQNSQQKPNQSYLKPEAKDLDKIQEENVSQFQSKSYQNISENVNDISQHEDYKNCQVQCNSSTQDNQEQQQKLQQQKSDEKNKKPNYYDEDSYDEGEI</sequence>
<dbReference type="PANTHER" id="PTHR23079">
    <property type="entry name" value="RNA-DEPENDENT RNA POLYMERASE"/>
    <property type="match status" value="1"/>
</dbReference>
<evidence type="ECO:0000256" key="2">
    <source>
        <dbReference type="SAM" id="Coils"/>
    </source>
</evidence>
<feature type="region of interest" description="Disordered" evidence="3">
    <location>
        <begin position="1308"/>
        <end position="1345"/>
    </location>
</feature>
<feature type="compositionally biased region" description="Low complexity" evidence="3">
    <location>
        <begin position="1398"/>
        <end position="1410"/>
    </location>
</feature>
<dbReference type="InterPro" id="IPR007855">
    <property type="entry name" value="RDRP"/>
</dbReference>
<dbReference type="GO" id="GO:0003723">
    <property type="term" value="F:RNA binding"/>
    <property type="evidence" value="ECO:0007669"/>
    <property type="project" value="UniProtKB-KW"/>
</dbReference>
<feature type="coiled-coil region" evidence="2">
    <location>
        <begin position="567"/>
        <end position="594"/>
    </location>
</feature>
<keyword evidence="1" id="KW-0548">Nucleotidyltransferase</keyword>
<keyword evidence="6" id="KW-1185">Reference proteome</keyword>